<keyword evidence="10" id="KW-0234">DNA repair</keyword>
<dbReference type="PROSITE" id="PS50051">
    <property type="entry name" value="MCM_2"/>
    <property type="match status" value="1"/>
</dbReference>
<protein>
    <recommendedName>
        <fullName evidence="3">DNA helicase</fullName>
        <ecNumber evidence="3">3.6.4.12</ecNumber>
    </recommendedName>
    <alternativeName>
        <fullName evidence="12">Minichromosome maintenance 9</fullName>
    </alternativeName>
</protein>
<evidence type="ECO:0000256" key="1">
    <source>
        <dbReference type="ARBA" id="ARBA00004123"/>
    </source>
</evidence>
<dbReference type="InterPro" id="IPR003593">
    <property type="entry name" value="AAA+_ATPase"/>
</dbReference>
<comment type="subcellular location">
    <subcellularLocation>
        <location evidence="1">Nucleus</location>
    </subcellularLocation>
</comment>
<dbReference type="GO" id="GO:0005634">
    <property type="term" value="C:nucleus"/>
    <property type="evidence" value="ECO:0007669"/>
    <property type="project" value="UniProtKB-SubCell"/>
</dbReference>
<evidence type="ECO:0000313" key="17">
    <source>
        <dbReference type="EMBL" id="KAK4536279.1"/>
    </source>
</evidence>
<evidence type="ECO:0000256" key="7">
    <source>
        <dbReference type="ARBA" id="ARBA00022806"/>
    </source>
</evidence>
<dbReference type="FunFam" id="3.40.50.300:FF:000671">
    <property type="entry name" value="DNA helicase MCM9 isoform X1"/>
    <property type="match status" value="1"/>
</dbReference>
<feature type="domain" description="MCM C-terminal AAA(+) ATPase" evidence="16">
    <location>
        <begin position="348"/>
        <end position="561"/>
    </location>
</feature>
<dbReference type="Pfam" id="PF26066">
    <property type="entry name" value="MCM9_N"/>
    <property type="match status" value="1"/>
</dbReference>
<dbReference type="EC" id="3.6.4.12" evidence="3"/>
<comment type="similarity">
    <text evidence="2 14">Belongs to the MCM family.</text>
</comment>
<dbReference type="GO" id="GO:0003697">
    <property type="term" value="F:single-stranded DNA binding"/>
    <property type="evidence" value="ECO:0007669"/>
    <property type="project" value="TreeGrafter"/>
</dbReference>
<evidence type="ECO:0000256" key="13">
    <source>
        <dbReference type="ARBA" id="ARBA00047995"/>
    </source>
</evidence>
<dbReference type="SUPFAM" id="SSF52540">
    <property type="entry name" value="P-loop containing nucleoside triphosphate hydrolases"/>
    <property type="match status" value="1"/>
</dbReference>
<dbReference type="Pfam" id="PF17855">
    <property type="entry name" value="MCM_lid"/>
    <property type="match status" value="1"/>
</dbReference>
<dbReference type="Gene3D" id="3.30.1640.10">
    <property type="entry name" value="mini-chromosome maintenance (MCM) complex, chain A, domain 1"/>
    <property type="match status" value="1"/>
</dbReference>
<dbReference type="Gene3D" id="2.40.50.140">
    <property type="entry name" value="Nucleic acid-binding proteins"/>
    <property type="match status" value="1"/>
</dbReference>
<evidence type="ECO:0000256" key="10">
    <source>
        <dbReference type="ARBA" id="ARBA00023204"/>
    </source>
</evidence>
<sequence>MDWPEELLDDPELAPFDTVLPSEYVAALASFLVDQYREEVVEVLEATDGGRFYALRVHFMDLACYHGELAAAILAQPIQLLPLLDDAVREAQTRLLAQVDADAPPSLWSFKPRVHVRLDHLPQCPEVYKSTLSGLRASDIHHLIAVSGTVIRTGAVMMREKEREYECAACGHRFVVRASVERSATLELPPRCPSFTATATTTTTTRRPSCGRYRVRAPCRSGKFVPVGTLDGTLPPRICGDYQEIKLQESVHRLALGSIPRSIVVVLADDLTDACKAGDDVIVNGVLRRRWLRPPTPDARCDIELVFEAVSVQLNNEKKAFVEVSAEVAQHFEAYWCRAQRSHRCLEARDAILRAVCPQLYGMYFAKLVLLLSLIGGVPQCDASGTRVRGESHLLLVGDPGTGKSQLLQYAARLSPRAVITTGVGTTSAGLTVTAVREAGTGEWALEAGALVLADGGLCCIDEFGSIREHDRATIHEAMEQQTISVAKAGLVCRLNTRATVFAATNPKTQRLAGSDTAPDTAAALSMALGVASPLLSRFDVVLTLADAQDDDWDARVAAFILDDYPGAAASVSDASHSSLTWTLETLQQYVHYVKSTLRPKLTRSAERLLGQYYAAQRASMARNAARTTVRLLESLVRLSQAHARLMFRRHALVQDAIFAIAAVEGSSLQHTLLGRVGVWQSEFPGQPYARYVEYAREVLTRLGLEREISPDEGMAGGVGGNGQESVPSGDSTAVAEATCHARSSPVSAGVRDVLQAMDFSAVEGRLLADASLGSWAASGGCPMNSHSSSP</sequence>
<keyword evidence="8 14" id="KW-0067">ATP-binding</keyword>
<evidence type="ECO:0000256" key="3">
    <source>
        <dbReference type="ARBA" id="ARBA00012551"/>
    </source>
</evidence>
<dbReference type="InterPro" id="IPR012340">
    <property type="entry name" value="NA-bd_OB-fold"/>
</dbReference>
<dbReference type="SUPFAM" id="SSF50249">
    <property type="entry name" value="Nucleic acid-binding proteins"/>
    <property type="match status" value="1"/>
</dbReference>
<dbReference type="InterPro" id="IPR058768">
    <property type="entry name" value="MCM9_N"/>
</dbReference>
<accession>A0AAV9IVG6</accession>
<dbReference type="InterPro" id="IPR041562">
    <property type="entry name" value="MCM_lid"/>
</dbReference>
<evidence type="ECO:0000256" key="2">
    <source>
        <dbReference type="ARBA" id="ARBA00008010"/>
    </source>
</evidence>
<keyword evidence="7" id="KW-0347">Helicase</keyword>
<evidence type="ECO:0000256" key="6">
    <source>
        <dbReference type="ARBA" id="ARBA00022801"/>
    </source>
</evidence>
<dbReference type="AlphaFoldDB" id="A0AAV9IVG6"/>
<evidence type="ECO:0000256" key="11">
    <source>
        <dbReference type="ARBA" id="ARBA00023242"/>
    </source>
</evidence>
<dbReference type="PRINTS" id="PR01657">
    <property type="entry name" value="MCMFAMILY"/>
</dbReference>
<evidence type="ECO:0000256" key="5">
    <source>
        <dbReference type="ARBA" id="ARBA00022763"/>
    </source>
</evidence>
<comment type="caution">
    <text evidence="17">The sequence shown here is derived from an EMBL/GenBank/DDBJ whole genome shotgun (WGS) entry which is preliminary data.</text>
</comment>
<keyword evidence="5" id="KW-0227">DNA damage</keyword>
<dbReference type="Pfam" id="PF17207">
    <property type="entry name" value="MCM_OB"/>
    <property type="match status" value="1"/>
</dbReference>
<comment type="catalytic activity">
    <reaction evidence="13">
        <text>ATP + H2O = ADP + phosphate + H(+)</text>
        <dbReference type="Rhea" id="RHEA:13065"/>
        <dbReference type="ChEBI" id="CHEBI:15377"/>
        <dbReference type="ChEBI" id="CHEBI:15378"/>
        <dbReference type="ChEBI" id="CHEBI:30616"/>
        <dbReference type="ChEBI" id="CHEBI:43474"/>
        <dbReference type="ChEBI" id="CHEBI:456216"/>
        <dbReference type="EC" id="3.6.4.12"/>
    </reaction>
</comment>
<dbReference type="PANTHER" id="PTHR11630:SF48">
    <property type="entry name" value="DNA HELICASE MCM9"/>
    <property type="match status" value="1"/>
</dbReference>
<dbReference type="GO" id="GO:0017116">
    <property type="term" value="F:single-stranded DNA helicase activity"/>
    <property type="evidence" value="ECO:0007669"/>
    <property type="project" value="TreeGrafter"/>
</dbReference>
<dbReference type="InterPro" id="IPR027417">
    <property type="entry name" value="P-loop_NTPase"/>
</dbReference>
<dbReference type="GO" id="GO:0016787">
    <property type="term" value="F:hydrolase activity"/>
    <property type="evidence" value="ECO:0007669"/>
    <property type="project" value="UniProtKB-KW"/>
</dbReference>
<keyword evidence="9 14" id="KW-0238">DNA-binding</keyword>
<dbReference type="GO" id="GO:0042555">
    <property type="term" value="C:MCM complex"/>
    <property type="evidence" value="ECO:0007669"/>
    <property type="project" value="TreeGrafter"/>
</dbReference>
<dbReference type="InterPro" id="IPR033762">
    <property type="entry name" value="MCM_OB"/>
</dbReference>
<keyword evidence="18" id="KW-1185">Reference proteome</keyword>
<keyword evidence="6" id="KW-0378">Hydrolase</keyword>
<name>A0AAV9IVG6_CYACA</name>
<evidence type="ECO:0000256" key="8">
    <source>
        <dbReference type="ARBA" id="ARBA00022840"/>
    </source>
</evidence>
<evidence type="ECO:0000259" key="16">
    <source>
        <dbReference type="PROSITE" id="PS50051"/>
    </source>
</evidence>
<evidence type="ECO:0000256" key="4">
    <source>
        <dbReference type="ARBA" id="ARBA00022741"/>
    </source>
</evidence>
<dbReference type="InterPro" id="IPR031327">
    <property type="entry name" value="MCM"/>
</dbReference>
<gene>
    <name evidence="17" type="ORF">CDCA_CDCA08G2304</name>
</gene>
<evidence type="ECO:0000313" key="18">
    <source>
        <dbReference type="Proteomes" id="UP001301350"/>
    </source>
</evidence>
<reference evidence="17 18" key="1">
    <citation type="submission" date="2022-07" db="EMBL/GenBank/DDBJ databases">
        <title>Genome-wide signatures of adaptation to extreme environments.</title>
        <authorList>
            <person name="Cho C.H."/>
            <person name="Yoon H.S."/>
        </authorList>
    </citation>
    <scope>NUCLEOTIDE SEQUENCE [LARGE SCALE GENOMIC DNA]</scope>
    <source>
        <strain evidence="17 18">DBV 063 E5</strain>
    </source>
</reference>
<proteinExistence type="inferred from homology"/>
<feature type="region of interest" description="Disordered" evidence="15">
    <location>
        <begin position="711"/>
        <end position="737"/>
    </location>
</feature>
<dbReference type="Gene3D" id="3.40.50.300">
    <property type="entry name" value="P-loop containing nucleotide triphosphate hydrolases"/>
    <property type="match status" value="1"/>
</dbReference>
<dbReference type="SMART" id="SM00382">
    <property type="entry name" value="AAA"/>
    <property type="match status" value="1"/>
</dbReference>
<dbReference type="SMART" id="SM00350">
    <property type="entry name" value="MCM"/>
    <property type="match status" value="1"/>
</dbReference>
<dbReference type="EMBL" id="JANCYW010000008">
    <property type="protein sequence ID" value="KAK4536279.1"/>
    <property type="molecule type" value="Genomic_DNA"/>
</dbReference>
<keyword evidence="11" id="KW-0539">Nucleus</keyword>
<evidence type="ECO:0000256" key="14">
    <source>
        <dbReference type="RuleBase" id="RU004070"/>
    </source>
</evidence>
<dbReference type="Proteomes" id="UP001301350">
    <property type="component" value="Unassembled WGS sequence"/>
</dbReference>
<evidence type="ECO:0000256" key="15">
    <source>
        <dbReference type="SAM" id="MobiDB-lite"/>
    </source>
</evidence>
<dbReference type="Pfam" id="PF00493">
    <property type="entry name" value="MCM"/>
    <property type="match status" value="1"/>
</dbReference>
<dbReference type="InterPro" id="IPR001208">
    <property type="entry name" value="MCM_dom"/>
</dbReference>
<dbReference type="GO" id="GO:0000724">
    <property type="term" value="P:double-strand break repair via homologous recombination"/>
    <property type="evidence" value="ECO:0007669"/>
    <property type="project" value="TreeGrafter"/>
</dbReference>
<organism evidence="17 18">
    <name type="scientific">Cyanidium caldarium</name>
    <name type="common">Red alga</name>
    <dbReference type="NCBI Taxonomy" id="2771"/>
    <lineage>
        <taxon>Eukaryota</taxon>
        <taxon>Rhodophyta</taxon>
        <taxon>Bangiophyceae</taxon>
        <taxon>Cyanidiales</taxon>
        <taxon>Cyanidiaceae</taxon>
        <taxon>Cyanidium</taxon>
    </lineage>
</organism>
<dbReference type="PANTHER" id="PTHR11630">
    <property type="entry name" value="DNA REPLICATION LICENSING FACTOR MCM FAMILY MEMBER"/>
    <property type="match status" value="1"/>
</dbReference>
<evidence type="ECO:0000256" key="12">
    <source>
        <dbReference type="ARBA" id="ARBA00042301"/>
    </source>
</evidence>
<keyword evidence="4 14" id="KW-0547">Nucleotide-binding</keyword>
<evidence type="ECO:0000256" key="9">
    <source>
        <dbReference type="ARBA" id="ARBA00023125"/>
    </source>
</evidence>
<dbReference type="GO" id="GO:0005524">
    <property type="term" value="F:ATP binding"/>
    <property type="evidence" value="ECO:0007669"/>
    <property type="project" value="UniProtKB-KW"/>
</dbReference>